<dbReference type="Gene3D" id="3.30.565.10">
    <property type="entry name" value="Histidine kinase-like ATPase, C-terminal domain"/>
    <property type="match status" value="1"/>
</dbReference>
<keyword evidence="4" id="KW-1185">Reference proteome</keyword>
<dbReference type="GO" id="GO:0016301">
    <property type="term" value="F:kinase activity"/>
    <property type="evidence" value="ECO:0007669"/>
    <property type="project" value="UniProtKB-KW"/>
</dbReference>
<name>A0ABV0G461_9BURK</name>
<keyword evidence="1" id="KW-0472">Membrane</keyword>
<gene>
    <name evidence="3" type="ORF">ABDJ85_13550</name>
</gene>
<evidence type="ECO:0000313" key="4">
    <source>
        <dbReference type="Proteomes" id="UP001495147"/>
    </source>
</evidence>
<feature type="transmembrane region" description="Helical" evidence="1">
    <location>
        <begin position="85"/>
        <end position="108"/>
    </location>
</feature>
<dbReference type="RefSeq" id="WP_347705315.1">
    <property type="nucleotide sequence ID" value="NZ_JBDPZD010000003.1"/>
</dbReference>
<keyword evidence="1" id="KW-0812">Transmembrane</keyword>
<feature type="transmembrane region" description="Helical" evidence="1">
    <location>
        <begin position="135"/>
        <end position="154"/>
    </location>
</feature>
<dbReference type="PANTHER" id="PTHR34220:SF7">
    <property type="entry name" value="SENSOR HISTIDINE KINASE YPDA"/>
    <property type="match status" value="1"/>
</dbReference>
<dbReference type="InterPro" id="IPR036890">
    <property type="entry name" value="HATPase_C_sf"/>
</dbReference>
<keyword evidence="3" id="KW-0808">Transferase</keyword>
<dbReference type="PANTHER" id="PTHR34220">
    <property type="entry name" value="SENSOR HISTIDINE KINASE YPDA"/>
    <property type="match status" value="1"/>
</dbReference>
<dbReference type="InterPro" id="IPR050640">
    <property type="entry name" value="Bact_2-comp_sensor_kinase"/>
</dbReference>
<feature type="transmembrane region" description="Helical" evidence="1">
    <location>
        <begin position="49"/>
        <end position="73"/>
    </location>
</feature>
<evidence type="ECO:0000256" key="1">
    <source>
        <dbReference type="SAM" id="Phobius"/>
    </source>
</evidence>
<sequence length="379" mass="41395">MAPHLATPTVRDSLLLVARHVLAWTILCAIGAAGSYADQASLAGPQAYAAILLPCLALRVPLILLSITISAALQWRPHWLGEARVLLTGYAVVVVLFLPAALLFQAALDLRAADGDVTLAASWGRMLATPRFDLFLQWALASGTCVTVVAFHAWRQSQQRERALQRSQLEVLQLQLSLEHQRLESLRGQLEPHFLFNALNAVSALIRDAASTQALAGIQKLSELLRYALAAGSRDWVSLHEELQFVERYLALQRLRYGDRLSLRVEGADDATRMCELPVLLLQPLVENALRHDLDRHDGPSEITLRCTRDGDQLTLEISNPAGHDAAPNPGTGLGLRNTEGRLRLLYGDAASLQVEAGGTHFVVRLQLPARAPESLALA</sequence>
<keyword evidence="3" id="KW-0418">Kinase</keyword>
<dbReference type="InterPro" id="IPR010559">
    <property type="entry name" value="Sig_transdc_His_kin_internal"/>
</dbReference>
<dbReference type="Proteomes" id="UP001495147">
    <property type="component" value="Unassembled WGS sequence"/>
</dbReference>
<keyword evidence="1" id="KW-1133">Transmembrane helix</keyword>
<feature type="domain" description="Signal transduction histidine kinase internal region" evidence="2">
    <location>
        <begin position="182"/>
        <end position="261"/>
    </location>
</feature>
<dbReference type="EMBL" id="JBDPZD010000003">
    <property type="protein sequence ID" value="MEO3692499.1"/>
    <property type="molecule type" value="Genomic_DNA"/>
</dbReference>
<protein>
    <submittedName>
        <fullName evidence="3">Histidine kinase</fullName>
    </submittedName>
</protein>
<reference evidence="3 4" key="1">
    <citation type="submission" date="2024-05" db="EMBL/GenBank/DDBJ databases">
        <title>Roseateles sp. DJS-2-20 16S ribosomal RNA gene Genome sequencing and assembly.</title>
        <authorList>
            <person name="Woo H."/>
        </authorList>
    </citation>
    <scope>NUCLEOTIDE SEQUENCE [LARGE SCALE GENOMIC DNA]</scope>
    <source>
        <strain evidence="3 4">DJS-2-20</strain>
    </source>
</reference>
<accession>A0ABV0G461</accession>
<comment type="caution">
    <text evidence="3">The sequence shown here is derived from an EMBL/GenBank/DDBJ whole genome shotgun (WGS) entry which is preliminary data.</text>
</comment>
<proteinExistence type="predicted"/>
<feature type="transmembrane region" description="Helical" evidence="1">
    <location>
        <begin position="21"/>
        <end position="37"/>
    </location>
</feature>
<organism evidence="3 4">
    <name type="scientific">Roseateles paludis</name>
    <dbReference type="NCBI Taxonomy" id="3145238"/>
    <lineage>
        <taxon>Bacteria</taxon>
        <taxon>Pseudomonadati</taxon>
        <taxon>Pseudomonadota</taxon>
        <taxon>Betaproteobacteria</taxon>
        <taxon>Burkholderiales</taxon>
        <taxon>Sphaerotilaceae</taxon>
        <taxon>Roseateles</taxon>
    </lineage>
</organism>
<dbReference type="SUPFAM" id="SSF55874">
    <property type="entry name" value="ATPase domain of HSP90 chaperone/DNA topoisomerase II/histidine kinase"/>
    <property type="match status" value="1"/>
</dbReference>
<evidence type="ECO:0000259" key="2">
    <source>
        <dbReference type="Pfam" id="PF06580"/>
    </source>
</evidence>
<evidence type="ECO:0000313" key="3">
    <source>
        <dbReference type="EMBL" id="MEO3692499.1"/>
    </source>
</evidence>
<dbReference type="Pfam" id="PF06580">
    <property type="entry name" value="His_kinase"/>
    <property type="match status" value="1"/>
</dbReference>